<proteinExistence type="predicted"/>
<dbReference type="RefSeq" id="WP_381501687.1">
    <property type="nucleotide sequence ID" value="NZ_JBHUOM010000007.1"/>
</dbReference>
<gene>
    <name evidence="1" type="ORF">ACFS25_13810</name>
</gene>
<comment type="caution">
    <text evidence="1">The sequence shown here is derived from an EMBL/GenBank/DDBJ whole genome shotgun (WGS) entry which is preliminary data.</text>
</comment>
<dbReference type="Proteomes" id="UP001597512">
    <property type="component" value="Unassembled WGS sequence"/>
</dbReference>
<name>A0ABW6AHC5_9BACT</name>
<organism evidence="1 2">
    <name type="scientific">Spirosoma flavum</name>
    <dbReference type="NCBI Taxonomy" id="2048557"/>
    <lineage>
        <taxon>Bacteria</taxon>
        <taxon>Pseudomonadati</taxon>
        <taxon>Bacteroidota</taxon>
        <taxon>Cytophagia</taxon>
        <taxon>Cytophagales</taxon>
        <taxon>Cytophagaceae</taxon>
        <taxon>Spirosoma</taxon>
    </lineage>
</organism>
<evidence type="ECO:0000313" key="1">
    <source>
        <dbReference type="EMBL" id="MFD2934866.1"/>
    </source>
</evidence>
<keyword evidence="2" id="KW-1185">Reference proteome</keyword>
<reference evidence="2" key="1">
    <citation type="journal article" date="2019" name="Int. J. Syst. Evol. Microbiol.">
        <title>The Global Catalogue of Microorganisms (GCM) 10K type strain sequencing project: providing services to taxonomists for standard genome sequencing and annotation.</title>
        <authorList>
            <consortium name="The Broad Institute Genomics Platform"/>
            <consortium name="The Broad Institute Genome Sequencing Center for Infectious Disease"/>
            <person name="Wu L."/>
            <person name="Ma J."/>
        </authorList>
    </citation>
    <scope>NUCLEOTIDE SEQUENCE [LARGE SCALE GENOMIC DNA]</scope>
    <source>
        <strain evidence="2">KCTC 52490</strain>
    </source>
</reference>
<evidence type="ECO:0000313" key="2">
    <source>
        <dbReference type="Proteomes" id="UP001597512"/>
    </source>
</evidence>
<accession>A0ABW6AHC5</accession>
<sequence>MVLLTIKQLDEWMTANCYNDSYGIGSRIIHEGYGLDTADRLFVWYYTERGVRQNLSYFQTEKEAVDFAFRTITADRSANRHLVGFLKDKSVEQELIDELDRRGIAFWKDDIPYGGLHDRRSRIFVFGCDIQRVLNLQEKYLVRQ</sequence>
<protein>
    <submittedName>
        <fullName evidence="1">Uncharacterized protein</fullName>
    </submittedName>
</protein>
<dbReference type="EMBL" id="JBHUOM010000007">
    <property type="protein sequence ID" value="MFD2934866.1"/>
    <property type="molecule type" value="Genomic_DNA"/>
</dbReference>